<reference evidence="2" key="1">
    <citation type="submission" date="2011-06" db="EMBL/GenBank/DDBJ databases">
        <title>Complete genome sequence of Paenibacillus mucilaginosus KNP414.</title>
        <authorList>
            <person name="Wang J."/>
            <person name="Hu S."/>
            <person name="Hu X."/>
            <person name="Zhang B."/>
            <person name="Dong D."/>
            <person name="Zhang S."/>
            <person name="Zhao K."/>
            <person name="Wu D."/>
        </authorList>
    </citation>
    <scope>NUCLEOTIDE SEQUENCE [LARGE SCALE GENOMIC DNA]</scope>
    <source>
        <strain evidence="2">KNP414</strain>
    </source>
</reference>
<gene>
    <name evidence="1" type="ordered locus">KNP414_01688</name>
</gene>
<dbReference type="KEGG" id="pms:KNP414_01688"/>
<name>F8FPM6_PAEMK</name>
<proteinExistence type="predicted"/>
<dbReference type="AlphaFoldDB" id="F8FPM6"/>
<organism evidence="1 2">
    <name type="scientific">Paenibacillus mucilaginosus (strain KNP414)</name>
    <dbReference type="NCBI Taxonomy" id="1036673"/>
    <lineage>
        <taxon>Bacteria</taxon>
        <taxon>Bacillati</taxon>
        <taxon>Bacillota</taxon>
        <taxon>Bacilli</taxon>
        <taxon>Bacillales</taxon>
        <taxon>Paenibacillaceae</taxon>
        <taxon>Paenibacillus</taxon>
    </lineage>
</organism>
<reference evidence="1 2" key="2">
    <citation type="journal article" date="2013" name="Genome Announc.">
        <title>Genome Sequence of Growth-Improving Paenibacillus mucilaginosus Strain KNP414.</title>
        <authorList>
            <person name="Lu J.J."/>
            <person name="Wang J.F."/>
            <person name="Hu X.F."/>
        </authorList>
    </citation>
    <scope>NUCLEOTIDE SEQUENCE [LARGE SCALE GENOMIC DNA]</scope>
    <source>
        <strain evidence="1 2">KNP414</strain>
    </source>
</reference>
<evidence type="ECO:0000313" key="1">
    <source>
        <dbReference type="EMBL" id="AEI40250.1"/>
    </source>
</evidence>
<sequence length="50" mass="5751">MIRFTQIDAVRVIMELVSYITKPFTKPLDSILARSPGCRHPWGSTNYLIN</sequence>
<dbReference type="EMBL" id="CP002869">
    <property type="protein sequence ID" value="AEI40250.1"/>
    <property type="molecule type" value="Genomic_DNA"/>
</dbReference>
<evidence type="ECO:0000313" key="2">
    <source>
        <dbReference type="Proteomes" id="UP000006620"/>
    </source>
</evidence>
<dbReference type="Proteomes" id="UP000006620">
    <property type="component" value="Chromosome"/>
</dbReference>
<protein>
    <submittedName>
        <fullName evidence="1">Uncharacterized protein</fullName>
    </submittedName>
</protein>
<accession>F8FPM6</accession>
<dbReference type="HOGENOM" id="CLU_3120651_0_0_9"/>